<gene>
    <name evidence="1" type="ORF">RchiOBHm_Chr4g0444781</name>
</gene>
<evidence type="ECO:0000313" key="2">
    <source>
        <dbReference type="Proteomes" id="UP000238479"/>
    </source>
</evidence>
<accession>A0A2P6R481</accession>
<dbReference type="EMBL" id="PDCK01000042">
    <property type="protein sequence ID" value="PRQ41241.1"/>
    <property type="molecule type" value="Genomic_DNA"/>
</dbReference>
<dbReference type="Proteomes" id="UP000238479">
    <property type="component" value="Chromosome 4"/>
</dbReference>
<dbReference type="Gramene" id="PRQ41241">
    <property type="protein sequence ID" value="PRQ41241"/>
    <property type="gene ID" value="RchiOBHm_Chr4g0444781"/>
</dbReference>
<keyword evidence="2" id="KW-1185">Reference proteome</keyword>
<evidence type="ECO:0000313" key="1">
    <source>
        <dbReference type="EMBL" id="PRQ41241.1"/>
    </source>
</evidence>
<sequence length="49" mass="5723">MLCGSILKTWRLSCHPPINRSILYTILHTITQQHHTTTHLFIQKILSIL</sequence>
<proteinExistence type="predicted"/>
<dbReference type="AlphaFoldDB" id="A0A2P6R481"/>
<organism evidence="1 2">
    <name type="scientific">Rosa chinensis</name>
    <name type="common">China rose</name>
    <dbReference type="NCBI Taxonomy" id="74649"/>
    <lineage>
        <taxon>Eukaryota</taxon>
        <taxon>Viridiplantae</taxon>
        <taxon>Streptophyta</taxon>
        <taxon>Embryophyta</taxon>
        <taxon>Tracheophyta</taxon>
        <taxon>Spermatophyta</taxon>
        <taxon>Magnoliopsida</taxon>
        <taxon>eudicotyledons</taxon>
        <taxon>Gunneridae</taxon>
        <taxon>Pentapetalae</taxon>
        <taxon>rosids</taxon>
        <taxon>fabids</taxon>
        <taxon>Rosales</taxon>
        <taxon>Rosaceae</taxon>
        <taxon>Rosoideae</taxon>
        <taxon>Rosoideae incertae sedis</taxon>
        <taxon>Rosa</taxon>
    </lineage>
</organism>
<name>A0A2P6R481_ROSCH</name>
<protein>
    <submittedName>
        <fullName evidence="1">Uncharacterized protein</fullName>
    </submittedName>
</protein>
<reference evidence="1 2" key="1">
    <citation type="journal article" date="2018" name="Nat. Genet.">
        <title>The Rosa genome provides new insights in the design of modern roses.</title>
        <authorList>
            <person name="Bendahmane M."/>
        </authorList>
    </citation>
    <scope>NUCLEOTIDE SEQUENCE [LARGE SCALE GENOMIC DNA]</scope>
    <source>
        <strain evidence="2">cv. Old Blush</strain>
    </source>
</reference>
<comment type="caution">
    <text evidence="1">The sequence shown here is derived from an EMBL/GenBank/DDBJ whole genome shotgun (WGS) entry which is preliminary data.</text>
</comment>